<evidence type="ECO:0000313" key="2">
    <source>
        <dbReference type="EMBL" id="MBB5282461.1"/>
    </source>
</evidence>
<dbReference type="RefSeq" id="WP_184170645.1">
    <property type="nucleotide sequence ID" value="NZ_JACHGF010000001.1"/>
</dbReference>
<evidence type="ECO:0000313" key="3">
    <source>
        <dbReference type="Proteomes" id="UP000557307"/>
    </source>
</evidence>
<dbReference type="AlphaFoldDB" id="A0A840TGV8"/>
<dbReference type="InterPro" id="IPR011335">
    <property type="entry name" value="Restrct_endonuc-II-like"/>
</dbReference>
<keyword evidence="2" id="KW-0255">Endonuclease</keyword>
<feature type="domain" description="Putative restriction endonuclease" evidence="1">
    <location>
        <begin position="15"/>
        <end position="188"/>
    </location>
</feature>
<dbReference type="InterPro" id="IPR012296">
    <property type="entry name" value="Nuclease_put_TT1808"/>
</dbReference>
<reference evidence="2 3" key="1">
    <citation type="submission" date="2020-08" db="EMBL/GenBank/DDBJ databases">
        <title>Genomic Encyclopedia of Type Strains, Phase IV (KMG-IV): sequencing the most valuable type-strain genomes for metagenomic binning, comparative biology and taxonomic classification.</title>
        <authorList>
            <person name="Goeker M."/>
        </authorList>
    </citation>
    <scope>NUCLEOTIDE SEQUENCE [LARGE SCALE GENOMIC DNA]</scope>
    <source>
        <strain evidence="2 3">DSM 105074</strain>
    </source>
</reference>
<dbReference type="EMBL" id="JACHGF010000001">
    <property type="protein sequence ID" value="MBB5282461.1"/>
    <property type="molecule type" value="Genomic_DNA"/>
</dbReference>
<dbReference type="PANTHER" id="PTHR36558">
    <property type="entry name" value="GLR1098 PROTEIN"/>
    <property type="match status" value="1"/>
</dbReference>
<organism evidence="2 3">
    <name type="scientific">Rhabdobacter roseus</name>
    <dbReference type="NCBI Taxonomy" id="1655419"/>
    <lineage>
        <taxon>Bacteria</taxon>
        <taxon>Pseudomonadati</taxon>
        <taxon>Bacteroidota</taxon>
        <taxon>Cytophagia</taxon>
        <taxon>Cytophagales</taxon>
        <taxon>Cytophagaceae</taxon>
        <taxon>Rhabdobacter</taxon>
    </lineage>
</organism>
<keyword evidence="2" id="KW-0540">Nuclease</keyword>
<dbReference type="CDD" id="cd06260">
    <property type="entry name" value="DUF820-like"/>
    <property type="match status" value="1"/>
</dbReference>
<comment type="caution">
    <text evidence="2">The sequence shown here is derived from an EMBL/GenBank/DDBJ whole genome shotgun (WGS) entry which is preliminary data.</text>
</comment>
<proteinExistence type="predicted"/>
<sequence length="194" mass="22302">MTFDSLDLTKTYSYADYLQWTFEERLELIRGKIFPMSPAPARRHQRQSAILFNSLFNFLADDPCHVYAAPFDVRLTPRRAERDHKIHTVVQPDVCVICDLDKLDDKGCVGAPDLIVEILSPGNTRKEMKDKFEVYEENGVKEYWLVEPNDKIVLAYVLNEQGRYFGLKPFTEGELLTSVALPGFSMEVSAIFKD</sequence>
<keyword evidence="2" id="KW-0378">Hydrolase</keyword>
<dbReference type="SUPFAM" id="SSF52980">
    <property type="entry name" value="Restriction endonuclease-like"/>
    <property type="match status" value="1"/>
</dbReference>
<dbReference type="Gene3D" id="3.90.1570.10">
    <property type="entry name" value="tt1808, chain A"/>
    <property type="match status" value="1"/>
</dbReference>
<keyword evidence="3" id="KW-1185">Reference proteome</keyword>
<dbReference type="Pfam" id="PF05685">
    <property type="entry name" value="Uma2"/>
    <property type="match status" value="1"/>
</dbReference>
<accession>A0A840TGV8</accession>
<dbReference type="InterPro" id="IPR008538">
    <property type="entry name" value="Uma2"/>
</dbReference>
<gene>
    <name evidence="2" type="ORF">HNQ92_000582</name>
</gene>
<dbReference type="Proteomes" id="UP000557307">
    <property type="component" value="Unassembled WGS sequence"/>
</dbReference>
<dbReference type="GO" id="GO:0004519">
    <property type="term" value="F:endonuclease activity"/>
    <property type="evidence" value="ECO:0007669"/>
    <property type="project" value="UniProtKB-KW"/>
</dbReference>
<protein>
    <submittedName>
        <fullName evidence="2">Uma2 family endonuclease</fullName>
    </submittedName>
</protein>
<dbReference type="PANTHER" id="PTHR36558:SF1">
    <property type="entry name" value="RESTRICTION ENDONUCLEASE DOMAIN-CONTAINING PROTEIN-RELATED"/>
    <property type="match status" value="1"/>
</dbReference>
<name>A0A840TGV8_9BACT</name>
<evidence type="ECO:0000259" key="1">
    <source>
        <dbReference type="Pfam" id="PF05685"/>
    </source>
</evidence>